<keyword evidence="1" id="KW-0812">Transmembrane</keyword>
<dbReference type="eggNOG" id="COG3152">
    <property type="taxonomic scope" value="Bacteria"/>
</dbReference>
<proteinExistence type="predicted"/>
<feature type="transmembrane region" description="Helical" evidence="1">
    <location>
        <begin position="103"/>
        <end position="126"/>
    </location>
</feature>
<reference evidence="2 3" key="1">
    <citation type="submission" date="2013-03" db="EMBL/GenBank/DDBJ databases">
        <title>The Genome Sequence of Enterococcus sulfureus ATCC_49903 (PacBio/Illumina hybrid assembly).</title>
        <authorList>
            <consortium name="The Broad Institute Genomics Platform"/>
            <consortium name="The Broad Institute Genome Sequencing Center for Infectious Disease"/>
            <person name="Earl A."/>
            <person name="Russ C."/>
            <person name="Gilmore M."/>
            <person name="Surin D."/>
            <person name="Walker B."/>
            <person name="Young S."/>
            <person name="Zeng Q."/>
            <person name="Gargeya S."/>
            <person name="Fitzgerald M."/>
            <person name="Haas B."/>
            <person name="Abouelleil A."/>
            <person name="Allen A.W."/>
            <person name="Alvarado L."/>
            <person name="Arachchi H.M."/>
            <person name="Berlin A.M."/>
            <person name="Chapman S.B."/>
            <person name="Gainer-Dewar J."/>
            <person name="Goldberg J."/>
            <person name="Griggs A."/>
            <person name="Gujja S."/>
            <person name="Hansen M."/>
            <person name="Howarth C."/>
            <person name="Imamovic A."/>
            <person name="Ireland A."/>
            <person name="Larimer J."/>
            <person name="McCowan C."/>
            <person name="Murphy C."/>
            <person name="Pearson M."/>
            <person name="Poon T.W."/>
            <person name="Priest M."/>
            <person name="Roberts A."/>
            <person name="Saif S."/>
            <person name="Shea T."/>
            <person name="Sisk P."/>
            <person name="Sykes S."/>
            <person name="Wortman J."/>
            <person name="Nusbaum C."/>
            <person name="Birren B."/>
        </authorList>
    </citation>
    <scope>NUCLEOTIDE SEQUENCE [LARGE SCALE GENOMIC DNA]</scope>
    <source>
        <strain evidence="2 3">ATCC 49903</strain>
    </source>
</reference>
<evidence type="ECO:0000313" key="2">
    <source>
        <dbReference type="EMBL" id="EOT87496.1"/>
    </source>
</evidence>
<keyword evidence="1" id="KW-0472">Membrane</keyword>
<dbReference type="EMBL" id="ASWO01000001">
    <property type="protein sequence ID" value="EOT87496.1"/>
    <property type="molecule type" value="Genomic_DNA"/>
</dbReference>
<gene>
    <name evidence="2" type="ORF">I573_00552</name>
</gene>
<keyword evidence="1" id="KW-1133">Transmembrane helix</keyword>
<dbReference type="STRING" id="1140003.OMY_00559"/>
<dbReference type="Pfam" id="PF05656">
    <property type="entry name" value="DUF805"/>
    <property type="match status" value="1"/>
</dbReference>
<dbReference type="Proteomes" id="UP000015961">
    <property type="component" value="Unassembled WGS sequence"/>
</dbReference>
<sequence>MKKIEQKGKVSFGQAVKDFCKGYFDFSGTTTRAGYWWVILAIAIVYLILGILTSFTMSPGYYGEPTPNLFMVLLVILFSLALIVPALALSVRRFRDTGLKSKTILVVYILYYALYGTLMVTVYASVLNSISSMFSAYYSMMGDSASPMNTTLNLSPTFTFLYGVVALFMALCLVLPTGMFATKSNHPVLTSIFAKKM</sequence>
<evidence type="ECO:0000313" key="3">
    <source>
        <dbReference type="Proteomes" id="UP000015961"/>
    </source>
</evidence>
<dbReference type="OrthoDB" id="2285053at2"/>
<keyword evidence="3" id="KW-1185">Reference proteome</keyword>
<dbReference type="RefSeq" id="WP_016185050.1">
    <property type="nucleotide sequence ID" value="NZ_ASWO01000001.1"/>
</dbReference>
<feature type="transmembrane region" description="Helical" evidence="1">
    <location>
        <begin position="35"/>
        <end position="57"/>
    </location>
</feature>
<protein>
    <recommendedName>
        <fullName evidence="4">DUF805 domain-containing protein</fullName>
    </recommendedName>
</protein>
<dbReference type="AlphaFoldDB" id="S0PGD3"/>
<dbReference type="GO" id="GO:0016020">
    <property type="term" value="C:membrane"/>
    <property type="evidence" value="ECO:0007669"/>
    <property type="project" value="InterPro"/>
</dbReference>
<dbReference type="InterPro" id="IPR008523">
    <property type="entry name" value="DUF805"/>
</dbReference>
<comment type="caution">
    <text evidence="2">The sequence shown here is derived from an EMBL/GenBank/DDBJ whole genome shotgun (WGS) entry which is preliminary data.</text>
</comment>
<organism evidence="2 3">
    <name type="scientific">Enterococcus sulfureus ATCC 49903</name>
    <dbReference type="NCBI Taxonomy" id="1140003"/>
    <lineage>
        <taxon>Bacteria</taxon>
        <taxon>Bacillati</taxon>
        <taxon>Bacillota</taxon>
        <taxon>Bacilli</taxon>
        <taxon>Lactobacillales</taxon>
        <taxon>Enterococcaceae</taxon>
        <taxon>Enterococcus</taxon>
    </lineage>
</organism>
<feature type="transmembrane region" description="Helical" evidence="1">
    <location>
        <begin position="160"/>
        <end position="181"/>
    </location>
</feature>
<accession>S0PGD3</accession>
<dbReference type="PATRIC" id="fig|1140003.3.peg.554"/>
<evidence type="ECO:0000256" key="1">
    <source>
        <dbReference type="SAM" id="Phobius"/>
    </source>
</evidence>
<name>S0PGD3_9ENTE</name>
<evidence type="ECO:0008006" key="4">
    <source>
        <dbReference type="Google" id="ProtNLM"/>
    </source>
</evidence>
<feature type="transmembrane region" description="Helical" evidence="1">
    <location>
        <begin position="69"/>
        <end position="91"/>
    </location>
</feature>